<dbReference type="AlphaFoldDB" id="A0A0K1PUH6"/>
<keyword evidence="4" id="KW-1185">Reference proteome</keyword>
<gene>
    <name evidence="3" type="ORF">AKJ09_03857</name>
</gene>
<evidence type="ECO:0000256" key="1">
    <source>
        <dbReference type="SAM" id="MobiDB-lite"/>
    </source>
</evidence>
<dbReference type="Proteomes" id="UP000064967">
    <property type="component" value="Chromosome"/>
</dbReference>
<proteinExistence type="predicted"/>
<sequence length="331" mass="35049">MVGLAPVARADEPAPASGGDASPTVNEQARKHFSAGVALLQDPDGEKVEEAYREFKTAYEMSGSPKVLGNMGLCAMRLERDGEAIDAYSRYLREVKDIDPEERAQIVRDLETLTVGVARLTIEVNKPGVRLVDVRYPVRGERITNVYGPVDGKIEIGVRPGHHVLTARLPGNEDATWELEAYAGGRDKYSFTLREPPPRVAPLAASTTSSRSSSNIGPWLVMGTGAAMLIAGSVTGIVALGKTNDLADRCPSNTCPKSFDLDGARSDAKTFVRITDVLLIGGGIVTAGGIGWLLFSNSSESSAPAPTPTAKKLPSIGCSGTGCSATWETTF</sequence>
<keyword evidence="2" id="KW-1133">Transmembrane helix</keyword>
<name>A0A0K1PUH6_9BACT</name>
<accession>A0A0K1PUH6</accession>
<evidence type="ECO:0000313" key="3">
    <source>
        <dbReference type="EMBL" id="AKU97193.1"/>
    </source>
</evidence>
<dbReference type="STRING" id="1391654.AKJ09_03857"/>
<dbReference type="EMBL" id="CP012333">
    <property type="protein sequence ID" value="AKU97193.1"/>
    <property type="molecule type" value="Genomic_DNA"/>
</dbReference>
<feature type="region of interest" description="Disordered" evidence="1">
    <location>
        <begin position="1"/>
        <end position="25"/>
    </location>
</feature>
<keyword evidence="2" id="KW-0812">Transmembrane</keyword>
<evidence type="ECO:0008006" key="5">
    <source>
        <dbReference type="Google" id="ProtNLM"/>
    </source>
</evidence>
<evidence type="ECO:0000256" key="2">
    <source>
        <dbReference type="SAM" id="Phobius"/>
    </source>
</evidence>
<keyword evidence="2" id="KW-0472">Membrane</keyword>
<feature type="transmembrane region" description="Helical" evidence="2">
    <location>
        <begin position="277"/>
        <end position="295"/>
    </location>
</feature>
<protein>
    <recommendedName>
        <fullName evidence="5">PEGA domain-containing protein</fullName>
    </recommendedName>
</protein>
<evidence type="ECO:0000313" key="4">
    <source>
        <dbReference type="Proteomes" id="UP000064967"/>
    </source>
</evidence>
<dbReference type="KEGG" id="llu:AKJ09_03857"/>
<reference evidence="3 4" key="1">
    <citation type="submission" date="2015-08" db="EMBL/GenBank/DDBJ databases">
        <authorList>
            <person name="Babu N.S."/>
            <person name="Beckwith C.J."/>
            <person name="Beseler K.G."/>
            <person name="Brison A."/>
            <person name="Carone J.V."/>
            <person name="Caskin T.P."/>
            <person name="Diamond M."/>
            <person name="Durham M.E."/>
            <person name="Foxe J.M."/>
            <person name="Go M."/>
            <person name="Henderson B.A."/>
            <person name="Jones I.B."/>
            <person name="McGettigan J.A."/>
            <person name="Micheletti S.J."/>
            <person name="Nasrallah M.E."/>
            <person name="Ortiz D."/>
            <person name="Piller C.R."/>
            <person name="Privatt S.R."/>
            <person name="Schneider S.L."/>
            <person name="Sharp S."/>
            <person name="Smith T.C."/>
            <person name="Stanton J.D."/>
            <person name="Ullery H.E."/>
            <person name="Wilson R.J."/>
            <person name="Serrano M.G."/>
            <person name="Buck G."/>
            <person name="Lee V."/>
            <person name="Wang Y."/>
            <person name="Carvalho R."/>
            <person name="Voegtly L."/>
            <person name="Shi R."/>
            <person name="Duckworth R."/>
            <person name="Johnson A."/>
            <person name="Loviza R."/>
            <person name="Walstead R."/>
            <person name="Shah Z."/>
            <person name="Kiflezghi M."/>
            <person name="Wade K."/>
            <person name="Ball S.L."/>
            <person name="Bradley K.W."/>
            <person name="Asai D.J."/>
            <person name="Bowman C.A."/>
            <person name="Russell D.A."/>
            <person name="Pope W.H."/>
            <person name="Jacobs-Sera D."/>
            <person name="Hendrix R.W."/>
            <person name="Hatfull G.F."/>
        </authorList>
    </citation>
    <scope>NUCLEOTIDE SEQUENCE [LARGE SCALE GENOMIC DNA]</scope>
    <source>
        <strain evidence="3 4">DSM 27648</strain>
    </source>
</reference>
<feature type="transmembrane region" description="Helical" evidence="2">
    <location>
        <begin position="219"/>
        <end position="240"/>
    </location>
</feature>
<organism evidence="3 4">
    <name type="scientific">Labilithrix luteola</name>
    <dbReference type="NCBI Taxonomy" id="1391654"/>
    <lineage>
        <taxon>Bacteria</taxon>
        <taxon>Pseudomonadati</taxon>
        <taxon>Myxococcota</taxon>
        <taxon>Polyangia</taxon>
        <taxon>Polyangiales</taxon>
        <taxon>Labilitrichaceae</taxon>
        <taxon>Labilithrix</taxon>
    </lineage>
</organism>